<reference evidence="1 2" key="1">
    <citation type="submission" date="2024-02" db="EMBL/GenBank/DDBJ databases">
        <authorList>
            <person name="Chen Y."/>
            <person name="Shah S."/>
            <person name="Dougan E. K."/>
            <person name="Thang M."/>
            <person name="Chan C."/>
        </authorList>
    </citation>
    <scope>NUCLEOTIDE SEQUENCE [LARGE SCALE GENOMIC DNA]</scope>
</reference>
<dbReference type="EMBL" id="CAXAMN010002448">
    <property type="protein sequence ID" value="CAK8999733.1"/>
    <property type="molecule type" value="Genomic_DNA"/>
</dbReference>
<dbReference type="InterPro" id="IPR055416">
    <property type="entry name" value="RBD_LARS1"/>
</dbReference>
<protein>
    <submittedName>
        <fullName evidence="1">Uncharacterized protein</fullName>
    </submittedName>
</protein>
<dbReference type="PROSITE" id="PS00178">
    <property type="entry name" value="AA_TRNA_LIGASE_I"/>
    <property type="match status" value="1"/>
</dbReference>
<comment type="caution">
    <text evidence="1">The sequence shown here is derived from an EMBL/GenBank/DDBJ whole genome shotgun (WGS) entry which is preliminary data.</text>
</comment>
<dbReference type="Proteomes" id="UP001642484">
    <property type="component" value="Unassembled WGS sequence"/>
</dbReference>
<accession>A0ABP0IAV7</accession>
<dbReference type="PANTHER" id="PTHR45794">
    <property type="entry name" value="LEUCYL-TRNA SYNTHETASE"/>
    <property type="match status" value="1"/>
</dbReference>
<evidence type="ECO:0000313" key="2">
    <source>
        <dbReference type="Proteomes" id="UP001642484"/>
    </source>
</evidence>
<proteinExistence type="predicted"/>
<dbReference type="NCBIfam" id="NF008957">
    <property type="entry name" value="PRK12300.1"/>
    <property type="match status" value="1"/>
</dbReference>
<sequence length="1189" mass="134313">MASAIGILIARSADAHGKTQNARSIAVHSVHTRRIVKSAQNTSSCTSFRLLPLIASLCSVSLWRKKRSPLSRSSLAASDTENEHQTRFTAGTAGCTGLKGTKRMANVMTVASTASTFTGQTRRRKNSPSQIGRNADWTRRDLLLEIEKDVQELWEKEGAYQTDAPFEGKPEKYFVTFPFPYMNGKLHLGHAFSITKAEFAARFARLNGKRVLFPFGFHCTGMPIAAAALKLQESIKQRAGGEKNEDERDDEKERTESKEVEVMEKTFKGKKSKAVAKTGGLDQYDIMLALGIGEEDIPKFTDPKYWLEYFPPLAIQDLKRFGAAVDWRRTFITTDLNPHFDSFVKWHFQKLKAKYLANGKRQTIFSITTQQPCADHDRAEGEGVNPQEYTLIKLRVKEIPEAWDLEDTPVFLVAATLRPETMYGQTNCFVLPEGQYGLFRTKEGEIFVCSQRSALNMYYQDILEEKENSTSPRCLMSLSGQELVGLPLEAPLCQYSTIHVLPMFTISMSKGTGVVTSVPAEAPDDYICLRDWKTRANWRDQYNVKEEWCVPFEVQEILTFDGDGEDEASFASAPAVCEQMKIGSHREKDKLAAAKKEVYQKGFYSGIMNVGAYKGQKVADAKAKIKEDLIEKGEALAYFEPESKVVARSGDECVVALCEQWYLKYSDEAWTKRVREHVEGNFEMFSEASKNALSHAVGWLGDWACSRTFGLGTKLPWDEQWLIESLSDSTIYMAYYTVAHLVEQVKPEDLSEEVFDYVFGITETSPTSLSKELLVKMRKEFSYWYPVDLRCSGKDLIQNHLTMSLFNHAAVWEDSSLWPKAFYCNGHVMVNSEKMSKSKGNFLTLEEAISTYSADATRIACADSGDGLQDANFSTESCGKTILRLTNLQAWAEDAVKRLPDMRTGDLTFLDQVFSNEISTSVQNAHSAYSKMLFTDALRCVWYDLENLRSQYSILTNGDVHAKVIKFLLETQTVTLSPIAPHFCEHLWRKVLGKETLVVDEKWPEVSVDAFLSRQYALIQGSLRSFRLQLEKYKASGKRKKGKKNVASKNVAPTQAIIFVAKSYKPWQVEVMKVLQEVELNEDYEPVDKNFMGLLRKSINFDKQVMKQAMPFASFLMSKEVKTRGPEALELELPFDEAAMLRDLTEVIKSQLGVKELQIVTETESVEGFESQRDSASPGKPQIVFQTES</sequence>
<dbReference type="NCBIfam" id="TIGR00395">
    <property type="entry name" value="leuS_arch"/>
    <property type="match status" value="1"/>
</dbReference>
<dbReference type="InterPro" id="IPR009008">
    <property type="entry name" value="Val/Leu/Ile-tRNA-synth_edit"/>
</dbReference>
<dbReference type="SUPFAM" id="SSF50677">
    <property type="entry name" value="ValRS/IleRS/LeuRS editing domain"/>
    <property type="match status" value="1"/>
</dbReference>
<keyword evidence="2" id="KW-1185">Reference proteome</keyword>
<dbReference type="InterPro" id="IPR002300">
    <property type="entry name" value="aa-tRNA-synth_Ia"/>
</dbReference>
<dbReference type="SUPFAM" id="SSF52374">
    <property type="entry name" value="Nucleotidylyl transferase"/>
    <property type="match status" value="1"/>
</dbReference>
<dbReference type="Gene3D" id="3.40.50.620">
    <property type="entry name" value="HUPs"/>
    <property type="match status" value="1"/>
</dbReference>
<evidence type="ECO:0000313" key="1">
    <source>
        <dbReference type="EMBL" id="CAK8999733.1"/>
    </source>
</evidence>
<dbReference type="InterPro" id="IPR014729">
    <property type="entry name" value="Rossmann-like_a/b/a_fold"/>
</dbReference>
<dbReference type="InterPro" id="IPR009080">
    <property type="entry name" value="tRNAsynth_Ia_anticodon-bd"/>
</dbReference>
<dbReference type="Gene3D" id="3.90.740.10">
    <property type="entry name" value="Valyl/Leucyl/Isoleucyl-tRNA synthetase, editing domain"/>
    <property type="match status" value="1"/>
</dbReference>
<dbReference type="InterPro" id="IPR001412">
    <property type="entry name" value="aa-tRNA-synth_I_CS"/>
</dbReference>
<dbReference type="Pfam" id="PF00133">
    <property type="entry name" value="tRNA-synt_1"/>
    <property type="match status" value="2"/>
</dbReference>
<dbReference type="InterPro" id="IPR004493">
    <property type="entry name" value="Leu-tRNA-synth_Ia_arc/euk"/>
</dbReference>
<dbReference type="PANTHER" id="PTHR45794:SF1">
    <property type="entry name" value="LEUCINE--TRNA LIGASE, CYTOPLASMIC"/>
    <property type="match status" value="1"/>
</dbReference>
<dbReference type="Pfam" id="PF08264">
    <property type="entry name" value="Anticodon_1"/>
    <property type="match status" value="1"/>
</dbReference>
<organism evidence="1 2">
    <name type="scientific">Durusdinium trenchii</name>
    <dbReference type="NCBI Taxonomy" id="1381693"/>
    <lineage>
        <taxon>Eukaryota</taxon>
        <taxon>Sar</taxon>
        <taxon>Alveolata</taxon>
        <taxon>Dinophyceae</taxon>
        <taxon>Suessiales</taxon>
        <taxon>Symbiodiniaceae</taxon>
        <taxon>Durusdinium</taxon>
    </lineage>
</organism>
<dbReference type="SUPFAM" id="SSF47323">
    <property type="entry name" value="Anticodon-binding domain of a subclass of class I aminoacyl-tRNA synthetases"/>
    <property type="match status" value="1"/>
</dbReference>
<gene>
    <name evidence="1" type="ORF">CCMP2556_LOCUS5776</name>
</gene>
<name>A0ABP0IAV7_9DINO</name>
<dbReference type="Gene3D" id="1.10.730.10">
    <property type="entry name" value="Isoleucyl-tRNA Synthetase, Domain 1"/>
    <property type="match status" value="1"/>
</dbReference>
<dbReference type="Pfam" id="PF24810">
    <property type="entry name" value="RBD_LARS1"/>
    <property type="match status" value="1"/>
</dbReference>
<dbReference type="InterPro" id="IPR013155">
    <property type="entry name" value="M/V/L/I-tRNA-synth_anticd-bd"/>
</dbReference>